<sequence length="574" mass="64607">MDYVPSDEEVLQTIACLGEEECELELYRKEIAERRRELKIMERREKALRDNVARRRSVISAQRKFPVEIWQIIFSMVCLASDYSLEINNEDDSFPPPPVTKLPVTLSHVCTRWRDIADSSPGLWSTISVTFHNLRPMNVALLERFLINSGNHSLRVRIKRPAGSLLLGNDERALKMVASQFLRAEHLVVDMEGFGLDRPITFPNLTMYKEEGTILIADSHWRQALRGAPSLRIATIIRLFSSSSLPYQQLSTLNIVNIRPTDLQLLSRILPTCQKLESLSIGCNILLQEGATIDLAPVELRSLRTLVIHDHITWKLDLTTTFLQRVLAMDTPMLTSLLASLRTPALETIELQCGDWEQSRQWPSALIGLLQRSSKTLSKISLRVAACTDAVNKSRTLSALLSEVPNLTCLGLDLAWFGRIGGGMRDYGCDTDWSDWLISELFSKLGNTEEYPDLAPNLTTVSFRMSDVVFCESEVHHSDMFYRKHDVLRKVLGAAAKRSPTSIARQSPPVGLRRPLTDIRVVRILCSDVGWPPVKEGLVPRPVALDHLSLGEIESIGEAGVRIAVEEVGEIVEW</sequence>
<dbReference type="SUPFAM" id="SSF52047">
    <property type="entry name" value="RNI-like"/>
    <property type="match status" value="1"/>
</dbReference>
<keyword evidence="1" id="KW-0175">Coiled coil</keyword>
<gene>
    <name evidence="2" type="ORF">V5O48_016214</name>
</gene>
<dbReference type="InterPro" id="IPR032675">
    <property type="entry name" value="LRR_dom_sf"/>
</dbReference>
<accession>A0ABR3ESD0</accession>
<dbReference type="Gene3D" id="1.20.1280.50">
    <property type="match status" value="1"/>
</dbReference>
<organism evidence="2 3">
    <name type="scientific">Marasmius crinis-equi</name>
    <dbReference type="NCBI Taxonomy" id="585013"/>
    <lineage>
        <taxon>Eukaryota</taxon>
        <taxon>Fungi</taxon>
        <taxon>Dikarya</taxon>
        <taxon>Basidiomycota</taxon>
        <taxon>Agaricomycotina</taxon>
        <taxon>Agaricomycetes</taxon>
        <taxon>Agaricomycetidae</taxon>
        <taxon>Agaricales</taxon>
        <taxon>Marasmiineae</taxon>
        <taxon>Marasmiaceae</taxon>
        <taxon>Marasmius</taxon>
    </lineage>
</organism>
<feature type="coiled-coil region" evidence="1">
    <location>
        <begin position="17"/>
        <end position="51"/>
    </location>
</feature>
<evidence type="ECO:0000313" key="2">
    <source>
        <dbReference type="EMBL" id="KAL0565805.1"/>
    </source>
</evidence>
<proteinExistence type="predicted"/>
<keyword evidence="3" id="KW-1185">Reference proteome</keyword>
<reference evidence="2 3" key="1">
    <citation type="submission" date="2024-02" db="EMBL/GenBank/DDBJ databases">
        <title>A draft genome for the cacao thread blight pathogen Marasmius crinis-equi.</title>
        <authorList>
            <person name="Cohen S.P."/>
            <person name="Baruah I.K."/>
            <person name="Amoako-Attah I."/>
            <person name="Bukari Y."/>
            <person name="Meinhardt L.W."/>
            <person name="Bailey B.A."/>
        </authorList>
    </citation>
    <scope>NUCLEOTIDE SEQUENCE [LARGE SCALE GENOMIC DNA]</scope>
    <source>
        <strain evidence="2 3">GH-76</strain>
    </source>
</reference>
<evidence type="ECO:0000256" key="1">
    <source>
        <dbReference type="SAM" id="Coils"/>
    </source>
</evidence>
<evidence type="ECO:0000313" key="3">
    <source>
        <dbReference type="Proteomes" id="UP001465976"/>
    </source>
</evidence>
<evidence type="ECO:0008006" key="4">
    <source>
        <dbReference type="Google" id="ProtNLM"/>
    </source>
</evidence>
<dbReference type="Proteomes" id="UP001465976">
    <property type="component" value="Unassembled WGS sequence"/>
</dbReference>
<dbReference type="Gene3D" id="3.80.10.10">
    <property type="entry name" value="Ribonuclease Inhibitor"/>
    <property type="match status" value="1"/>
</dbReference>
<comment type="caution">
    <text evidence="2">The sequence shown here is derived from an EMBL/GenBank/DDBJ whole genome shotgun (WGS) entry which is preliminary data.</text>
</comment>
<dbReference type="EMBL" id="JBAHYK010002116">
    <property type="protein sequence ID" value="KAL0565805.1"/>
    <property type="molecule type" value="Genomic_DNA"/>
</dbReference>
<protein>
    <recommendedName>
        <fullName evidence="4">F-box domain-containing protein</fullName>
    </recommendedName>
</protein>
<name>A0ABR3ESD0_9AGAR</name>